<name>A0ACC2I8X2_9PLEO</name>
<dbReference type="Proteomes" id="UP001153331">
    <property type="component" value="Unassembled WGS sequence"/>
</dbReference>
<protein>
    <submittedName>
        <fullName evidence="1">Uncharacterized protein</fullName>
    </submittedName>
</protein>
<comment type="caution">
    <text evidence="1">The sequence shown here is derived from an EMBL/GenBank/DDBJ whole genome shotgun (WGS) entry which is preliminary data.</text>
</comment>
<proteinExistence type="predicted"/>
<evidence type="ECO:0000313" key="1">
    <source>
        <dbReference type="EMBL" id="KAJ8111593.1"/>
    </source>
</evidence>
<keyword evidence="2" id="KW-1185">Reference proteome</keyword>
<sequence>MDFQSSQYPSSFAGFSTSAAHLGQTTTHSPQNQFFNADPQARFAQSNNAFSYGGLPNGGQGASFPNMQSGAMMQPGAAMSQGQLHQARAQLQQQQHNSYSSAPYSQTLPSPAHQQFAQNRQTASPALSNQGQPYATPQPQQSPSTLPSSNGQQQPMNLNLPPQIKSEPAQAQTSAKAVPQSPVSPVTPARAHERVAVLLEINSLLINEALNLQAQGKGGQIGASEEGKPQPSKEYIDYVRRLQANLSYLAQNAEKVPKPGQPVQPGPAIMSAPTTHEELGKLYLKLQSLFPGWKGGQPTARQSPGGPQRMNSNTSQPPNSAGLQQNWGQNPMQQQPKVEH</sequence>
<accession>A0ACC2I8X2</accession>
<gene>
    <name evidence="1" type="ORF">OPT61_g5851</name>
</gene>
<organism evidence="1 2">
    <name type="scientific">Boeremia exigua</name>
    <dbReference type="NCBI Taxonomy" id="749465"/>
    <lineage>
        <taxon>Eukaryota</taxon>
        <taxon>Fungi</taxon>
        <taxon>Dikarya</taxon>
        <taxon>Ascomycota</taxon>
        <taxon>Pezizomycotina</taxon>
        <taxon>Dothideomycetes</taxon>
        <taxon>Pleosporomycetidae</taxon>
        <taxon>Pleosporales</taxon>
        <taxon>Pleosporineae</taxon>
        <taxon>Didymellaceae</taxon>
        <taxon>Boeremia</taxon>
    </lineage>
</organism>
<evidence type="ECO:0000313" key="2">
    <source>
        <dbReference type="Proteomes" id="UP001153331"/>
    </source>
</evidence>
<reference evidence="1" key="1">
    <citation type="submission" date="2022-11" db="EMBL/GenBank/DDBJ databases">
        <title>Genome Sequence of Boeremia exigua.</title>
        <authorList>
            <person name="Buettner E."/>
        </authorList>
    </citation>
    <scope>NUCLEOTIDE SEQUENCE</scope>
    <source>
        <strain evidence="1">CU02</strain>
    </source>
</reference>
<dbReference type="EMBL" id="JAPHNI010000392">
    <property type="protein sequence ID" value="KAJ8111593.1"/>
    <property type="molecule type" value="Genomic_DNA"/>
</dbReference>